<dbReference type="InterPro" id="IPR025500">
    <property type="entry name" value="DUF4390"/>
</dbReference>
<dbReference type="PATRIC" id="fig|762967.3.peg.1765"/>
<evidence type="ECO:0000256" key="1">
    <source>
        <dbReference type="SAM" id="MobiDB-lite"/>
    </source>
</evidence>
<reference evidence="3 4" key="1">
    <citation type="submission" date="2011-11" db="EMBL/GenBank/DDBJ databases">
        <authorList>
            <person name="Weinstock G."/>
            <person name="Sodergren E."/>
            <person name="Clifton S."/>
            <person name="Fulton L."/>
            <person name="Fulton B."/>
            <person name="Courtney L."/>
            <person name="Fronick C."/>
            <person name="Harrison M."/>
            <person name="Strong C."/>
            <person name="Farmer C."/>
            <person name="Delahaunty K."/>
            <person name="Markovic C."/>
            <person name="Hall O."/>
            <person name="Minx P."/>
            <person name="Tomlinson C."/>
            <person name="Mitreva M."/>
            <person name="Hou S."/>
            <person name="Chen J."/>
            <person name="Wollam A."/>
            <person name="Pepin K.H."/>
            <person name="Johnson M."/>
            <person name="Bhonagiri V."/>
            <person name="Zhang X."/>
            <person name="Suruliraj S."/>
            <person name="Warren W."/>
            <person name="Chinwalla A."/>
            <person name="Mardis E.R."/>
            <person name="Wilson R.K."/>
        </authorList>
    </citation>
    <scope>NUCLEOTIDE SEQUENCE [LARGE SCALE GENOMIC DNA]</scope>
    <source>
        <strain evidence="3 4">YIT 11816</strain>
    </source>
</reference>
<dbReference type="STRING" id="762967.HMPREF9440_02242"/>
<protein>
    <recommendedName>
        <fullName evidence="5">DUF4390 domain-containing protein</fullName>
    </recommendedName>
</protein>
<proteinExistence type="predicted"/>
<keyword evidence="2" id="KW-0732">Signal</keyword>
<dbReference type="EMBL" id="AFBQ01000340">
    <property type="protein sequence ID" value="EHY30412.1"/>
    <property type="molecule type" value="Genomic_DNA"/>
</dbReference>
<dbReference type="OrthoDB" id="5298153at2"/>
<evidence type="ECO:0000313" key="3">
    <source>
        <dbReference type="EMBL" id="EHY30412.1"/>
    </source>
</evidence>
<dbReference type="RefSeq" id="WP_008543528.1">
    <property type="nucleotide sequence ID" value="NZ_JH605011.1"/>
</dbReference>
<feature type="compositionally biased region" description="Polar residues" evidence="1">
    <location>
        <begin position="171"/>
        <end position="186"/>
    </location>
</feature>
<organism evidence="3 4">
    <name type="scientific">Sutterella parvirubra YIT 11816</name>
    <dbReference type="NCBI Taxonomy" id="762967"/>
    <lineage>
        <taxon>Bacteria</taxon>
        <taxon>Pseudomonadati</taxon>
        <taxon>Pseudomonadota</taxon>
        <taxon>Betaproteobacteria</taxon>
        <taxon>Burkholderiales</taxon>
        <taxon>Sutterellaceae</taxon>
        <taxon>Sutterella</taxon>
    </lineage>
</organism>
<feature type="region of interest" description="Disordered" evidence="1">
    <location>
        <begin position="170"/>
        <end position="202"/>
    </location>
</feature>
<dbReference type="Pfam" id="PF14334">
    <property type="entry name" value="DUF4390"/>
    <property type="match status" value="1"/>
</dbReference>
<dbReference type="HOGENOM" id="CLU_070058_2_0_4"/>
<dbReference type="Proteomes" id="UP000004956">
    <property type="component" value="Unassembled WGS sequence"/>
</dbReference>
<gene>
    <name evidence="3" type="ORF">HMPREF9440_02242</name>
</gene>
<dbReference type="AlphaFoldDB" id="H3KHJ8"/>
<feature type="chain" id="PRO_5003588209" description="DUF4390 domain-containing protein" evidence="2">
    <location>
        <begin position="30"/>
        <end position="202"/>
    </location>
</feature>
<name>H3KHJ8_9BURK</name>
<accession>H3KHJ8</accession>
<comment type="caution">
    <text evidence="3">The sequence shown here is derived from an EMBL/GenBank/DDBJ whole genome shotgun (WGS) entry which is preliminary data.</text>
</comment>
<evidence type="ECO:0000256" key="2">
    <source>
        <dbReference type="SAM" id="SignalP"/>
    </source>
</evidence>
<feature type="signal peptide" evidence="2">
    <location>
        <begin position="1"/>
        <end position="29"/>
    </location>
</feature>
<evidence type="ECO:0000313" key="4">
    <source>
        <dbReference type="Proteomes" id="UP000004956"/>
    </source>
</evidence>
<keyword evidence="4" id="KW-1185">Reference proteome</keyword>
<sequence length="202" mass="22518">MSALRQQFAALALALTAGAALLCPTGAAAAEATLMSAQITRDEPGERPGLFVRASYEFDLPQPLIDALHRGIPLYFQHEFTLTKGRWYWTDKTVAESRFNIRLSFDPLTRRYRVSYNGLSLNFDTFEQALPLIKNIRRWRVADHGIVGDPSDFNAEVSFRLDVSKLPKPMQVTSGDSDDWTLTSGANRVDIPAEAANTEPED</sequence>
<evidence type="ECO:0008006" key="5">
    <source>
        <dbReference type="Google" id="ProtNLM"/>
    </source>
</evidence>